<keyword evidence="2" id="KW-0472">Membrane</keyword>
<dbReference type="EMBL" id="JAGQNY010000001">
    <property type="protein sequence ID" value="MCA9301814.1"/>
    <property type="molecule type" value="Genomic_DNA"/>
</dbReference>
<evidence type="ECO:0000256" key="1">
    <source>
        <dbReference type="SAM" id="MobiDB-lite"/>
    </source>
</evidence>
<gene>
    <name evidence="3" type="ORF">KDA10_00380</name>
</gene>
<evidence type="ECO:0000256" key="2">
    <source>
        <dbReference type="SAM" id="Phobius"/>
    </source>
</evidence>
<feature type="region of interest" description="Disordered" evidence="1">
    <location>
        <begin position="555"/>
        <end position="589"/>
    </location>
</feature>
<accession>A0A955DZG5</accession>
<name>A0A955DZG5_UNCKA</name>
<keyword evidence="2" id="KW-1133">Transmembrane helix</keyword>
<reference evidence="3" key="2">
    <citation type="journal article" date="2021" name="Microbiome">
        <title>Successional dynamics and alternative stable states in a saline activated sludge microbial community over 9 years.</title>
        <authorList>
            <person name="Wang Y."/>
            <person name="Ye J."/>
            <person name="Ju F."/>
            <person name="Liu L."/>
            <person name="Boyd J.A."/>
            <person name="Deng Y."/>
            <person name="Parks D.H."/>
            <person name="Jiang X."/>
            <person name="Yin X."/>
            <person name="Woodcroft B.J."/>
            <person name="Tyson G.W."/>
            <person name="Hugenholtz P."/>
            <person name="Polz M.F."/>
            <person name="Zhang T."/>
        </authorList>
    </citation>
    <scope>NUCLEOTIDE SEQUENCE</scope>
    <source>
        <strain evidence="3">HKST-UBA80</strain>
    </source>
</reference>
<evidence type="ECO:0000313" key="3">
    <source>
        <dbReference type="EMBL" id="MCA9301814.1"/>
    </source>
</evidence>
<feature type="transmembrane region" description="Helical" evidence="2">
    <location>
        <begin position="12"/>
        <end position="30"/>
    </location>
</feature>
<dbReference type="Proteomes" id="UP000714817">
    <property type="component" value="Unassembled WGS sequence"/>
</dbReference>
<sequence length="1388" mass="150425">MAALKFLQNKLVLTLIFVTSLGFSFWFGALRSNAGGNVSTATAECVGRGIASFAKPLLAAKNAGQLNNIELLSPTFNLTAPESLLQSIVLEMDASLAPYSLNDFYALSGNAYNTYNSGAELQGTITEYVGRLKSLVPNKRIIITEAGWYPPLRQVRDRPETIAELQQQLVQLQGDPIIEATILFNIFNTGNAASYPEGFFYHSLSTGSVGSNGGVTGEAVRSLCPGPDGNEDCSKVGAHSAAYTPAPSYFYDGVGSAGLGYTVEISTDADASSTIQAVNAAIAKGATPIIRIGDLTGSAFETPEEYLAFLELVNAGASGTVYAIAGPNEPESECWWDINGDCFPNGCMVKTDPFDVKVTIRGKVTNLNPVRDTLDGNRMKVDAPIRGVGLHCYQGTWDTESGNVSGFVDWDASTTTDGDGNYEIQCTRKADGGSFNNSVYLLLTCEEDDQVVDAWSVDLSNNVVEMNHKISCSDLNYDRPAVAPLTFSLQKLYNEKQPLACFGDENSTPAELNLSGSSEIALGYRREAYVGREGADGSYDNKDVGFVNGVPTRLPYSVQPSKEDLEGRDSTTGLGAKVTENPFGSYRGEEDRQVDPFVEGTEEERLAKLPLCENIEACNRLVIPETNEKPSQSMNTCYNYSVTMQLPNALESLHEVAKIANPAVCKDGTNYKYYNDFPNPFDDGVPSSSFSEYPVLAVLSAIDTTVYGQAFYENTKDSADCILTDGNPDIACSRKARLDDNEVEQDMKSYNMLPIIPSGVPETNLFASEMYASEKVAQDMGLKGPLGAVRLLPGLPFGLDENGVRIPQLMPGPDTGIIRSGKGHYQIGKPYLLCSCNFVDGACEEKLYEWDSKTKGDVKSPFTSGYRYLTKDPSLISWLQRFFFLITFHTLFADQEKIDFAGSVSGQGALGAYSTEYVDVVSKFGGPTMDNWDPSMIGSECLPFVDMAAGQSCDIREDWCEVSQCTSVPETACDTYGWDAVCTGISPATSYQCIFRKATVYNPDGLSQCRGDIVGPYTGIMYAPEDPTHPKEISAATELAALTFRLPSQEAYRTGSMTFHDIDPQNLLSDYDKERYAMNSGGSGVTTLQNVSSYVKVPNSTSYSGMEAPELVDKGDDGTGTTPPPPGFDGKCNGSVFASTFLKNAPNLSPTTSDVPNVSPQVEGVYAALEDVTGLACEIFAGLHYNETGGTNAPNRSIISGRVLGENEPDVGKTYPPCEEGDTTFESCLPGLYESGVDAARIFIAHSGTSASNLDYYSSVRAFSRYTSPFYKNCGHKLTQYNDPYVVYPGFAQYCSDPLPYEGYDNLPLNLIDSEHSNMGLMSCGFHPDFGNYVDICPIEPEINYNNDPPTGPDGEDLIGPFDQWFRMGSATAAYRWYQAVTSSRAER</sequence>
<evidence type="ECO:0000313" key="4">
    <source>
        <dbReference type="Proteomes" id="UP000714817"/>
    </source>
</evidence>
<protein>
    <submittedName>
        <fullName evidence="3">Uncharacterized protein</fullName>
    </submittedName>
</protein>
<organism evidence="3 4">
    <name type="scientific">candidate division WWE3 bacterium</name>
    <dbReference type="NCBI Taxonomy" id="2053526"/>
    <lineage>
        <taxon>Bacteria</taxon>
        <taxon>Katanobacteria</taxon>
    </lineage>
</organism>
<proteinExistence type="predicted"/>
<comment type="caution">
    <text evidence="3">The sequence shown here is derived from an EMBL/GenBank/DDBJ whole genome shotgun (WGS) entry which is preliminary data.</text>
</comment>
<keyword evidence="2" id="KW-0812">Transmembrane</keyword>
<reference evidence="3" key="1">
    <citation type="submission" date="2020-04" db="EMBL/GenBank/DDBJ databases">
        <authorList>
            <person name="Zhang T."/>
        </authorList>
    </citation>
    <scope>NUCLEOTIDE SEQUENCE</scope>
    <source>
        <strain evidence="3">HKST-UBA80</strain>
    </source>
</reference>